<keyword evidence="4 10" id="KW-1003">Cell membrane</keyword>
<keyword evidence="6 9" id="KW-0812">Transmembrane</keyword>
<dbReference type="GO" id="GO:0005886">
    <property type="term" value="C:plasma membrane"/>
    <property type="evidence" value="ECO:0007669"/>
    <property type="project" value="UniProtKB-SubCell"/>
</dbReference>
<evidence type="ECO:0000313" key="12">
    <source>
        <dbReference type="EMBL" id="NYB72703.1"/>
    </source>
</evidence>
<keyword evidence="7 9" id="KW-1133">Transmembrane helix</keyword>
<keyword evidence="8 9" id="KW-0472">Membrane</keyword>
<dbReference type="InterPro" id="IPR000515">
    <property type="entry name" value="MetI-like"/>
</dbReference>
<dbReference type="CDD" id="cd06261">
    <property type="entry name" value="TM_PBP2"/>
    <property type="match status" value="1"/>
</dbReference>
<evidence type="ECO:0000256" key="5">
    <source>
        <dbReference type="ARBA" id="ARBA00022505"/>
    </source>
</evidence>
<dbReference type="InterPro" id="IPR035906">
    <property type="entry name" value="MetI-like_sf"/>
</dbReference>
<evidence type="ECO:0000256" key="7">
    <source>
        <dbReference type="ARBA" id="ARBA00022989"/>
    </source>
</evidence>
<feature type="transmembrane region" description="Helical" evidence="9">
    <location>
        <begin position="6"/>
        <end position="29"/>
    </location>
</feature>
<dbReference type="RefSeq" id="WP_179236384.1">
    <property type="nucleotide sequence ID" value="NZ_JACBNQ010000001.1"/>
</dbReference>
<organism evidence="12 13">
    <name type="scientific">Sedimentibacter hydroxybenzoicus DSM 7310</name>
    <dbReference type="NCBI Taxonomy" id="1123245"/>
    <lineage>
        <taxon>Bacteria</taxon>
        <taxon>Bacillati</taxon>
        <taxon>Bacillota</taxon>
        <taxon>Tissierellia</taxon>
        <taxon>Sedimentibacter</taxon>
    </lineage>
</organism>
<keyword evidence="5 10" id="KW-0500">Molybdenum</keyword>
<evidence type="ECO:0000256" key="3">
    <source>
        <dbReference type="ARBA" id="ARBA00022448"/>
    </source>
</evidence>
<comment type="caution">
    <text evidence="12">The sequence shown here is derived from an EMBL/GenBank/DDBJ whole genome shotgun (WGS) entry which is preliminary data.</text>
</comment>
<evidence type="ECO:0000259" key="11">
    <source>
        <dbReference type="PROSITE" id="PS50928"/>
    </source>
</evidence>
<evidence type="ECO:0000256" key="10">
    <source>
        <dbReference type="RuleBase" id="RU365097"/>
    </source>
</evidence>
<evidence type="ECO:0000256" key="1">
    <source>
        <dbReference type="ARBA" id="ARBA00004651"/>
    </source>
</evidence>
<gene>
    <name evidence="12" type="primary">modB</name>
    <name evidence="12" type="ORF">HZF24_00960</name>
</gene>
<dbReference type="SUPFAM" id="SSF161098">
    <property type="entry name" value="MetI-like"/>
    <property type="match status" value="1"/>
</dbReference>
<dbReference type="NCBIfam" id="TIGR02141">
    <property type="entry name" value="modB_ABC"/>
    <property type="match status" value="1"/>
</dbReference>
<dbReference type="PROSITE" id="PS50928">
    <property type="entry name" value="ABC_TM1"/>
    <property type="match status" value="1"/>
</dbReference>
<accession>A0A974BGL7</accession>
<dbReference type="PANTHER" id="PTHR30183">
    <property type="entry name" value="MOLYBDENUM TRANSPORT SYSTEM PERMEASE PROTEIN MODB"/>
    <property type="match status" value="1"/>
</dbReference>
<evidence type="ECO:0000256" key="8">
    <source>
        <dbReference type="ARBA" id="ARBA00023136"/>
    </source>
</evidence>
<reference evidence="12" key="1">
    <citation type="submission" date="2020-07" db="EMBL/GenBank/DDBJ databases">
        <title>Genomic analysis of a strain of Sedimentibacter Hydroxybenzoicus DSM7310.</title>
        <authorList>
            <person name="Ma S."/>
        </authorList>
    </citation>
    <scope>NUCLEOTIDE SEQUENCE</scope>
    <source>
        <strain evidence="12">DSM 7310</strain>
    </source>
</reference>
<feature type="transmembrane region" description="Helical" evidence="9">
    <location>
        <begin position="132"/>
        <end position="154"/>
    </location>
</feature>
<sequence>MNLSPILISIKTASVSIIVTFFLGIFIARSIADMKYGKLKILIDGILTLPLVLPPTVVGFFLLFIFGVKRPIGMFLLEFLSIKIVFSWTSTVIAAVIVSFPLMYRSARGAFEQVDKDLILAGRTLGMSERKIFWRVIMPNALPGVASGGILAFARGLGEFGATAMIAGNIADKTRTLPLAIYSEVASGNMEGAYSYVLVVIIVSFVVLSLMNYFIMKQNKYSNKGV</sequence>
<protein>
    <recommendedName>
        <fullName evidence="10">Molybdenum transport system permease</fullName>
    </recommendedName>
</protein>
<evidence type="ECO:0000256" key="4">
    <source>
        <dbReference type="ARBA" id="ARBA00022475"/>
    </source>
</evidence>
<dbReference type="InterPro" id="IPR011867">
    <property type="entry name" value="ModB_ABC"/>
</dbReference>
<comment type="function">
    <text evidence="10">Part of the binding-protein-dependent transport system for molybdenum; probably responsible for the translocation of the substrate across the membrane.</text>
</comment>
<dbReference type="AlphaFoldDB" id="A0A974BGL7"/>
<keyword evidence="13" id="KW-1185">Reference proteome</keyword>
<evidence type="ECO:0000256" key="6">
    <source>
        <dbReference type="ARBA" id="ARBA00022692"/>
    </source>
</evidence>
<feature type="domain" description="ABC transmembrane type-1" evidence="11">
    <location>
        <begin position="6"/>
        <end position="215"/>
    </location>
</feature>
<dbReference type="Proteomes" id="UP000611629">
    <property type="component" value="Unassembled WGS sequence"/>
</dbReference>
<comment type="subcellular location">
    <subcellularLocation>
        <location evidence="1 9">Cell membrane</location>
        <topology evidence="1 9">Multi-pass membrane protein</topology>
    </subcellularLocation>
</comment>
<keyword evidence="3 9" id="KW-0813">Transport</keyword>
<feature type="transmembrane region" description="Helical" evidence="9">
    <location>
        <begin position="41"/>
        <end position="65"/>
    </location>
</feature>
<feature type="transmembrane region" description="Helical" evidence="9">
    <location>
        <begin position="85"/>
        <end position="104"/>
    </location>
</feature>
<proteinExistence type="inferred from homology"/>
<feature type="transmembrane region" description="Helical" evidence="9">
    <location>
        <begin position="193"/>
        <end position="215"/>
    </location>
</feature>
<dbReference type="EMBL" id="JACBNQ010000001">
    <property type="protein sequence ID" value="NYB72703.1"/>
    <property type="molecule type" value="Genomic_DNA"/>
</dbReference>
<comment type="similarity">
    <text evidence="2 10">Belongs to the binding-protein-dependent transport system permease family. CysTW subfamily.</text>
</comment>
<evidence type="ECO:0000256" key="2">
    <source>
        <dbReference type="ARBA" id="ARBA00007069"/>
    </source>
</evidence>
<dbReference type="GO" id="GO:0015098">
    <property type="term" value="F:molybdate ion transmembrane transporter activity"/>
    <property type="evidence" value="ECO:0007669"/>
    <property type="project" value="UniProtKB-UniRule"/>
</dbReference>
<dbReference type="Gene3D" id="1.10.3720.10">
    <property type="entry name" value="MetI-like"/>
    <property type="match status" value="1"/>
</dbReference>
<name>A0A974BGL7_SEDHY</name>
<dbReference type="PANTHER" id="PTHR30183:SF3">
    <property type="entry name" value="MOLYBDENUM TRANSPORT SYSTEM PERMEASE PROTEIN MODB"/>
    <property type="match status" value="1"/>
</dbReference>
<dbReference type="Pfam" id="PF00528">
    <property type="entry name" value="BPD_transp_1"/>
    <property type="match status" value="1"/>
</dbReference>
<evidence type="ECO:0000256" key="9">
    <source>
        <dbReference type="RuleBase" id="RU363032"/>
    </source>
</evidence>
<evidence type="ECO:0000313" key="13">
    <source>
        <dbReference type="Proteomes" id="UP000611629"/>
    </source>
</evidence>